<dbReference type="Pfam" id="PF02359">
    <property type="entry name" value="CDC48_N"/>
    <property type="match status" value="1"/>
</dbReference>
<sequence>MDTTEDVEADTEANNVQVIFMNELQLTVAKAYPKDAGRGMARLDPYILQALQLSPGDIVEIEGRKMTGAKVWRADRQDWGQETIRVDSYVRQNAGTGIGERVKIRRASAKEAEKIVFAPPQGSEVQFGADAEIIVKHQMIKRPIIVGDVVPILTSPSPFGGQMLPLIVTETEPEGLVLVDKRTAIVLLEKPVMGFDSAKGTGITYEDIGGLHEEVKRVREMIELPMRHPEVFHKLGVDPPKGILMHGPPGTGKTLIAKAVANESGAHFLYIAGPEIMGKYYGESEERLRAIFEEAEEKSPSIVFIDEIDSIAPKREEVYGEVERRVVAQLLSLMDGLEDRGQVVVIAATNRVNAIDPALRRPGRFDREVEIGVPGIEDRVEILQIHVRGMPLTEDIDLDEIAEITHGFVGADLSALTKESAMKAIRRYLPEINLDDEEIPQEILDGMTVMKVDVDNALREIEPSAMREVLVEISHVSWDDVGGLDVARQELQEIIEWPLKEPGRFEKMGITPPKGILLYGPPGTGKTLLAKAAASESNANFISVNGPQLLSKWIGESEKAIRETFKKAKQVAPTIIFFDELDALAPVRGADTSKVTDRVLNQLLTEMDGLQSLQEVVVVAATNRPDIVDPALIRPGRFDRLVYAGVPTKSGREEVLMIHTRGMPLSDVNISELAELSEGYVGSDLESLCREAGMLAMREDFDHVEMRHFEEALQKIRPTASADLTDHYQRVQEQFKGGVAKKEQGSYIGYR</sequence>
<dbReference type="EMBL" id="MT630608">
    <property type="protein sequence ID" value="QNO41230.1"/>
    <property type="molecule type" value="Genomic_DNA"/>
</dbReference>
<evidence type="ECO:0000313" key="8">
    <source>
        <dbReference type="EMBL" id="QNO41230.1"/>
    </source>
</evidence>
<dbReference type="NCBIfam" id="TIGR01243">
    <property type="entry name" value="CDC48"/>
    <property type="match status" value="1"/>
</dbReference>
<dbReference type="InterPro" id="IPR003593">
    <property type="entry name" value="AAA+_ATPase"/>
</dbReference>
<evidence type="ECO:0000259" key="6">
    <source>
        <dbReference type="SMART" id="SM01072"/>
    </source>
</evidence>
<dbReference type="Pfam" id="PF02933">
    <property type="entry name" value="CDC48_2"/>
    <property type="match status" value="1"/>
</dbReference>
<dbReference type="EMBL" id="MT630655">
    <property type="protein sequence ID" value="QNO41657.1"/>
    <property type="molecule type" value="Genomic_DNA"/>
</dbReference>
<dbReference type="InterPro" id="IPR029067">
    <property type="entry name" value="CDC48_domain_2-like_sf"/>
</dbReference>
<evidence type="ECO:0000313" key="9">
    <source>
        <dbReference type="EMBL" id="QNO41657.1"/>
    </source>
</evidence>
<dbReference type="Gene3D" id="3.40.50.300">
    <property type="entry name" value="P-loop containing nucleotide triphosphate hydrolases"/>
    <property type="match status" value="2"/>
</dbReference>
<dbReference type="PROSITE" id="PS00674">
    <property type="entry name" value="AAA"/>
    <property type="match status" value="2"/>
</dbReference>
<keyword evidence="4" id="KW-0067">ATP-binding</keyword>
<dbReference type="GO" id="GO:0016887">
    <property type="term" value="F:ATP hydrolysis activity"/>
    <property type="evidence" value="ECO:0007669"/>
    <property type="project" value="InterPro"/>
</dbReference>
<dbReference type="Gene3D" id="1.10.8.60">
    <property type="match status" value="2"/>
</dbReference>
<dbReference type="Pfam" id="PF17862">
    <property type="entry name" value="AAA_lid_3"/>
    <property type="match status" value="2"/>
</dbReference>
<dbReference type="InterPro" id="IPR003338">
    <property type="entry name" value="CDC4_N-term_subdom"/>
</dbReference>
<dbReference type="SUPFAM" id="SSF50692">
    <property type="entry name" value="ADC-like"/>
    <property type="match status" value="1"/>
</dbReference>
<dbReference type="InterPro" id="IPR050168">
    <property type="entry name" value="AAA_ATPase_domain"/>
</dbReference>
<dbReference type="SUPFAM" id="SSF52540">
    <property type="entry name" value="P-loop containing nucleoside triphosphate hydrolases"/>
    <property type="match status" value="2"/>
</dbReference>
<name>A0A7G9XZP6_9EURY</name>
<evidence type="ECO:0000256" key="2">
    <source>
        <dbReference type="ARBA" id="ARBA00022737"/>
    </source>
</evidence>
<dbReference type="AlphaFoldDB" id="A0A7G9XZP6"/>
<dbReference type="InterPro" id="IPR003959">
    <property type="entry name" value="ATPase_AAA_core"/>
</dbReference>
<dbReference type="InterPro" id="IPR003960">
    <property type="entry name" value="ATPase_AAA_CS"/>
</dbReference>
<organism evidence="8">
    <name type="scientific">Candidatus Methanogaster sp. ANME-2c ERB4</name>
    <dbReference type="NCBI Taxonomy" id="2759911"/>
    <lineage>
        <taxon>Archaea</taxon>
        <taxon>Methanobacteriati</taxon>
        <taxon>Methanobacteriota</taxon>
        <taxon>Stenosarchaea group</taxon>
        <taxon>Methanomicrobia</taxon>
        <taxon>Methanosarcinales</taxon>
        <taxon>ANME-2 cluster</taxon>
        <taxon>Candidatus Methanogasteraceae</taxon>
        <taxon>Candidatus Methanogaster</taxon>
    </lineage>
</organism>
<dbReference type="InterPro" id="IPR004201">
    <property type="entry name" value="Cdc48_dom2"/>
</dbReference>
<comment type="similarity">
    <text evidence="1">Belongs to the AAA ATPase family. CDC48 subfamily.</text>
</comment>
<evidence type="ECO:0000256" key="1">
    <source>
        <dbReference type="ARBA" id="ARBA00009833"/>
    </source>
</evidence>
<dbReference type="InterPro" id="IPR009010">
    <property type="entry name" value="Asp_de-COase-like_dom_sf"/>
</dbReference>
<dbReference type="Gene3D" id="3.10.330.10">
    <property type="match status" value="1"/>
</dbReference>
<dbReference type="EMBL" id="MT631323">
    <property type="protein sequence ID" value="QNO48302.1"/>
    <property type="molecule type" value="Genomic_DNA"/>
</dbReference>
<accession>A0A7G9XZP6</accession>
<protein>
    <submittedName>
        <fullName evidence="8">VCP-like ATPase</fullName>
    </submittedName>
</protein>
<dbReference type="PANTHER" id="PTHR23077">
    <property type="entry name" value="AAA-FAMILY ATPASE"/>
    <property type="match status" value="1"/>
</dbReference>
<keyword evidence="2" id="KW-0677">Repeat</keyword>
<feature type="domain" description="CDC48 N-terminal subdomain" evidence="7">
    <location>
        <begin position="25"/>
        <end position="109"/>
    </location>
</feature>
<dbReference type="InterPro" id="IPR005938">
    <property type="entry name" value="AAA_ATPase_CDC48"/>
</dbReference>
<feature type="domain" description="AAA+ ATPase" evidence="5">
    <location>
        <begin position="239"/>
        <end position="375"/>
    </location>
</feature>
<evidence type="ECO:0000259" key="5">
    <source>
        <dbReference type="SMART" id="SM00382"/>
    </source>
</evidence>
<dbReference type="FunFam" id="2.40.40.20:FF:000007">
    <property type="entry name" value="AAA family ATPase"/>
    <property type="match status" value="1"/>
</dbReference>
<gene>
    <name evidence="8" type="primary">vat</name>
    <name evidence="8" type="ORF">APGBGGHG_00013</name>
    <name evidence="10" type="ORF">COAANELE_00003</name>
    <name evidence="9" type="ORF">DEHNNBFE_00013</name>
</gene>
<proteinExistence type="inferred from homology"/>
<feature type="domain" description="AAA+ ATPase" evidence="5">
    <location>
        <begin position="512"/>
        <end position="648"/>
    </location>
</feature>
<evidence type="ECO:0000256" key="3">
    <source>
        <dbReference type="ARBA" id="ARBA00022741"/>
    </source>
</evidence>
<dbReference type="FunFam" id="1.10.8.60:FF:000057">
    <property type="entry name" value="AAA family ATPase, CDC48 subfamily"/>
    <property type="match status" value="1"/>
</dbReference>
<keyword evidence="3" id="KW-0547">Nucleotide-binding</keyword>
<dbReference type="CDD" id="cd19511">
    <property type="entry name" value="RecA-like_CDC48_r2-like"/>
    <property type="match status" value="1"/>
</dbReference>
<evidence type="ECO:0000259" key="7">
    <source>
        <dbReference type="SMART" id="SM01073"/>
    </source>
</evidence>
<dbReference type="FunFam" id="3.40.50.300:FF:000018">
    <property type="entry name" value="Cell division control 48"/>
    <property type="match status" value="1"/>
</dbReference>
<dbReference type="SMART" id="SM01072">
    <property type="entry name" value="CDC48_2"/>
    <property type="match status" value="1"/>
</dbReference>
<dbReference type="SUPFAM" id="SSF54585">
    <property type="entry name" value="Cdc48 domain 2-like"/>
    <property type="match status" value="1"/>
</dbReference>
<dbReference type="InterPro" id="IPR027417">
    <property type="entry name" value="P-loop_NTPase"/>
</dbReference>
<dbReference type="Pfam" id="PF00004">
    <property type="entry name" value="AAA"/>
    <property type="match status" value="2"/>
</dbReference>
<reference evidence="8" key="1">
    <citation type="submission" date="2020-06" db="EMBL/GenBank/DDBJ databases">
        <title>Unique genomic features of the anaerobic methanotrophic archaea.</title>
        <authorList>
            <person name="Chadwick G.L."/>
            <person name="Skennerton C.T."/>
            <person name="Laso-Perez R."/>
            <person name="Leu A.O."/>
            <person name="Speth D.R."/>
            <person name="Yu H."/>
            <person name="Morgan-Lang C."/>
            <person name="Hatzenpichler R."/>
            <person name="Goudeau D."/>
            <person name="Malmstrom R."/>
            <person name="Brazelton W.J."/>
            <person name="Woyke T."/>
            <person name="Hallam S.J."/>
            <person name="Tyson G.W."/>
            <person name="Wegener G."/>
            <person name="Boetius A."/>
            <person name="Orphan V."/>
        </authorList>
    </citation>
    <scope>NUCLEOTIDE SEQUENCE</scope>
</reference>
<feature type="domain" description="CDC48" evidence="6">
    <location>
        <begin position="126"/>
        <end position="194"/>
    </location>
</feature>
<dbReference type="SMART" id="SM00382">
    <property type="entry name" value="AAA"/>
    <property type="match status" value="2"/>
</dbReference>
<dbReference type="Gene3D" id="2.40.40.20">
    <property type="match status" value="1"/>
</dbReference>
<dbReference type="PANTHER" id="PTHR23077:SF201">
    <property type="entry name" value="PROTEIN CDCH"/>
    <property type="match status" value="1"/>
</dbReference>
<evidence type="ECO:0000256" key="4">
    <source>
        <dbReference type="ARBA" id="ARBA00022840"/>
    </source>
</evidence>
<dbReference type="FunFam" id="3.10.330.10:FF:000005">
    <property type="entry name" value="AAA family ATPase"/>
    <property type="match status" value="1"/>
</dbReference>
<dbReference type="InterPro" id="IPR041569">
    <property type="entry name" value="AAA_lid_3"/>
</dbReference>
<dbReference type="FunFam" id="3.40.50.300:FF:000012">
    <property type="entry name" value="Transitional endoplasmic reticulum ATPase"/>
    <property type="match status" value="1"/>
</dbReference>
<dbReference type="SMART" id="SM01073">
    <property type="entry name" value="CDC48_N"/>
    <property type="match status" value="1"/>
</dbReference>
<dbReference type="GO" id="GO:0005524">
    <property type="term" value="F:ATP binding"/>
    <property type="evidence" value="ECO:0007669"/>
    <property type="project" value="UniProtKB-KW"/>
</dbReference>
<evidence type="ECO:0000313" key="10">
    <source>
        <dbReference type="EMBL" id="QNO48302.1"/>
    </source>
</evidence>